<evidence type="ECO:0000313" key="3">
    <source>
        <dbReference type="Proteomes" id="UP000030641"/>
    </source>
</evidence>
<dbReference type="OrthoDB" id="3945550at2759"/>
<dbReference type="GeneID" id="25368086"/>
<keyword evidence="3" id="KW-1185">Reference proteome</keyword>
<dbReference type="InParanoid" id="A0A074YXN3"/>
<dbReference type="AlphaFoldDB" id="A0A074YXN3"/>
<sequence>MISSTPSLSRSKLERMNVHTSGGGVFTTQTSLHGFTAVVVKELSRSWVLERLKRDDHRDGIIAHEASQIQAGTSTSDTNPFRSRVPQNPEKEVFPRIWPYEEETEWREGWYSFPLMSD</sequence>
<dbReference type="HOGENOM" id="CLU_2072685_0_0_1"/>
<reference evidence="2 3" key="1">
    <citation type="journal article" date="2014" name="BMC Genomics">
        <title>Genome sequencing of four Aureobasidium pullulans varieties: biotechnological potential, stress tolerance, and description of new species.</title>
        <authorList>
            <person name="Gostin Ar C."/>
            <person name="Ohm R.A."/>
            <person name="Kogej T."/>
            <person name="Sonjak S."/>
            <person name="Turk M."/>
            <person name="Zajc J."/>
            <person name="Zalar P."/>
            <person name="Grube M."/>
            <person name="Sun H."/>
            <person name="Han J."/>
            <person name="Sharma A."/>
            <person name="Chiniquy J."/>
            <person name="Ngan C.Y."/>
            <person name="Lipzen A."/>
            <person name="Barry K."/>
            <person name="Grigoriev I.V."/>
            <person name="Gunde-Cimerman N."/>
        </authorList>
    </citation>
    <scope>NUCLEOTIDE SEQUENCE [LARGE SCALE GENOMIC DNA]</scope>
    <source>
        <strain evidence="2 3">EXF-2481</strain>
    </source>
</reference>
<gene>
    <name evidence="2" type="ORF">AUEXF2481DRAFT_462547</name>
</gene>
<proteinExistence type="predicted"/>
<dbReference type="RefSeq" id="XP_013340100.1">
    <property type="nucleotide sequence ID" value="XM_013484646.1"/>
</dbReference>
<dbReference type="EMBL" id="KL584777">
    <property type="protein sequence ID" value="KEQ91591.1"/>
    <property type="molecule type" value="Genomic_DNA"/>
</dbReference>
<name>A0A074YXN3_AURSE</name>
<accession>A0A074YXN3</accession>
<evidence type="ECO:0000313" key="2">
    <source>
        <dbReference type="EMBL" id="KEQ91591.1"/>
    </source>
</evidence>
<feature type="region of interest" description="Disordered" evidence="1">
    <location>
        <begin position="68"/>
        <end position="88"/>
    </location>
</feature>
<dbReference type="Proteomes" id="UP000030641">
    <property type="component" value="Unassembled WGS sequence"/>
</dbReference>
<protein>
    <submittedName>
        <fullName evidence="2">Uncharacterized protein</fullName>
    </submittedName>
</protein>
<feature type="compositionally biased region" description="Polar residues" evidence="1">
    <location>
        <begin position="68"/>
        <end position="81"/>
    </location>
</feature>
<organism evidence="2 3">
    <name type="scientific">Aureobasidium subglaciale (strain EXF-2481)</name>
    <name type="common">Aureobasidium pullulans var. subglaciale</name>
    <dbReference type="NCBI Taxonomy" id="1043005"/>
    <lineage>
        <taxon>Eukaryota</taxon>
        <taxon>Fungi</taxon>
        <taxon>Dikarya</taxon>
        <taxon>Ascomycota</taxon>
        <taxon>Pezizomycotina</taxon>
        <taxon>Dothideomycetes</taxon>
        <taxon>Dothideomycetidae</taxon>
        <taxon>Dothideales</taxon>
        <taxon>Saccotheciaceae</taxon>
        <taxon>Aureobasidium</taxon>
    </lineage>
</organism>
<evidence type="ECO:0000256" key="1">
    <source>
        <dbReference type="SAM" id="MobiDB-lite"/>
    </source>
</evidence>